<organism evidence="2 3">
    <name type="scientific">Mycolicibacterium obuense</name>
    <dbReference type="NCBI Taxonomy" id="1807"/>
    <lineage>
        <taxon>Bacteria</taxon>
        <taxon>Bacillati</taxon>
        <taxon>Actinomycetota</taxon>
        <taxon>Actinomycetes</taxon>
        <taxon>Mycobacteriales</taxon>
        <taxon>Mycobacteriaceae</taxon>
        <taxon>Mycolicibacterium</taxon>
    </lineage>
</organism>
<feature type="region of interest" description="Disordered" evidence="1">
    <location>
        <begin position="273"/>
        <end position="301"/>
    </location>
</feature>
<dbReference type="PATRIC" id="fig|1807.14.peg.3333"/>
<dbReference type="InterPro" id="IPR021391">
    <property type="entry name" value="DUF3027"/>
</dbReference>
<gene>
    <name evidence="2" type="ORF">MOBUDSM44075_03311</name>
</gene>
<evidence type="ECO:0000256" key="1">
    <source>
        <dbReference type="SAM" id="MobiDB-lite"/>
    </source>
</evidence>
<protein>
    <recommendedName>
        <fullName evidence="4">DUF3027 domain-containing protein</fullName>
    </recommendedName>
</protein>
<dbReference type="EMBL" id="JYNU01000019">
    <property type="protein sequence ID" value="KMO74781.1"/>
    <property type="molecule type" value="Genomic_DNA"/>
</dbReference>
<dbReference type="AlphaFoldDB" id="A0A0J6YQA0"/>
<comment type="caution">
    <text evidence="2">The sequence shown here is derived from an EMBL/GenBank/DDBJ whole genome shotgun (WGS) entry which is preliminary data.</text>
</comment>
<evidence type="ECO:0000313" key="2">
    <source>
        <dbReference type="EMBL" id="KMO74781.1"/>
    </source>
</evidence>
<dbReference type="Proteomes" id="UP000036313">
    <property type="component" value="Unassembled WGS sequence"/>
</dbReference>
<dbReference type="Pfam" id="PF11228">
    <property type="entry name" value="DUF3027"/>
    <property type="match status" value="1"/>
</dbReference>
<sequence>MDSVTEPSSPSDEPPVAAAEPAVEPTAESEAAEAEPTAHAAESAPEVPEEPEPMSAELEAMLLGAVDDARSAIAEFSGADTVGDYLGAEVEDPSSATHRFLAELPGYRGWQWAVVVAACPGATHATISEVVLVPGPSALLAPEWVPWEERVRAGDLGPGDLLAPPADDPRLVPGFMGTGDPQIDEVAVEVGFGRRQVLSLWGRADAAQRWHDGEFGPGSAMARSTRRTCRDCGFYVPLGGALGVMFGVCANEYAADGHVVDAEYGCGAHSDTPAPKGAGSPQFDPFDDGVLDLVERTEERS</sequence>
<evidence type="ECO:0000313" key="3">
    <source>
        <dbReference type="Proteomes" id="UP000036313"/>
    </source>
</evidence>
<proteinExistence type="predicted"/>
<reference evidence="2 3" key="1">
    <citation type="journal article" date="2015" name="Genome Biol. Evol.">
        <title>Characterization of Three Mycobacterium spp. with Potential Use in Bioremediation by Genome Sequencing and Comparative Genomics.</title>
        <authorList>
            <person name="Das S."/>
            <person name="Pettersson B.M."/>
            <person name="Behra P.R."/>
            <person name="Ramesh M."/>
            <person name="Dasgupta S."/>
            <person name="Bhattacharya A."/>
            <person name="Kirsebom L.A."/>
        </authorList>
    </citation>
    <scope>NUCLEOTIDE SEQUENCE [LARGE SCALE GENOMIC DNA]</scope>
    <source>
        <strain evidence="2 3">DSM 44075</strain>
    </source>
</reference>
<feature type="compositionally biased region" description="Low complexity" evidence="1">
    <location>
        <begin position="1"/>
        <end position="46"/>
    </location>
</feature>
<name>A0A0J6YQA0_9MYCO</name>
<evidence type="ECO:0008006" key="4">
    <source>
        <dbReference type="Google" id="ProtNLM"/>
    </source>
</evidence>
<accession>A0A0J6YQA0</accession>
<feature type="region of interest" description="Disordered" evidence="1">
    <location>
        <begin position="1"/>
        <end position="54"/>
    </location>
</feature>